<gene>
    <name evidence="9" type="primary">fluC</name>
    <name evidence="9" type="synonym">crcB</name>
    <name evidence="10" type="ordered locus">Marky_1776</name>
</gene>
<evidence type="ECO:0000256" key="4">
    <source>
        <dbReference type="ARBA" id="ARBA00022989"/>
    </source>
</evidence>
<dbReference type="EMBL" id="CP002630">
    <property type="protein sequence ID" value="AEB12510.1"/>
    <property type="molecule type" value="Genomic_DNA"/>
</dbReference>
<keyword evidence="9" id="KW-0406">Ion transport</keyword>
<comment type="catalytic activity">
    <reaction evidence="8">
        <text>fluoride(in) = fluoride(out)</text>
        <dbReference type="Rhea" id="RHEA:76159"/>
        <dbReference type="ChEBI" id="CHEBI:17051"/>
    </reaction>
    <physiologicalReaction direction="left-to-right" evidence="8">
        <dbReference type="Rhea" id="RHEA:76160"/>
    </physiologicalReaction>
</comment>
<keyword evidence="9" id="KW-0813">Transport</keyword>
<evidence type="ECO:0000256" key="2">
    <source>
        <dbReference type="ARBA" id="ARBA00022475"/>
    </source>
</evidence>
<feature type="transmembrane region" description="Helical" evidence="9">
    <location>
        <begin position="99"/>
        <end position="120"/>
    </location>
</feature>
<feature type="binding site" evidence="9">
    <location>
        <position position="74"/>
    </location>
    <ligand>
        <name>Na(+)</name>
        <dbReference type="ChEBI" id="CHEBI:29101"/>
        <note>structural</note>
    </ligand>
</feature>
<name>F2NPK9_MARHT</name>
<keyword evidence="9" id="KW-0997">Cell inner membrane</keyword>
<evidence type="ECO:0000256" key="7">
    <source>
        <dbReference type="ARBA" id="ARBA00035120"/>
    </source>
</evidence>
<keyword evidence="11" id="KW-1185">Reference proteome</keyword>
<keyword evidence="9" id="KW-0479">Metal-binding</keyword>
<dbReference type="GO" id="GO:0046872">
    <property type="term" value="F:metal ion binding"/>
    <property type="evidence" value="ECO:0007669"/>
    <property type="project" value="UniProtKB-KW"/>
</dbReference>
<dbReference type="OrthoDB" id="9815830at2"/>
<dbReference type="PANTHER" id="PTHR28259:SF1">
    <property type="entry name" value="FLUORIDE EXPORT PROTEIN 1-RELATED"/>
    <property type="match status" value="1"/>
</dbReference>
<evidence type="ECO:0000313" key="11">
    <source>
        <dbReference type="Proteomes" id="UP000007030"/>
    </source>
</evidence>
<keyword evidence="6 9" id="KW-0407">Ion channel</keyword>
<dbReference type="GO" id="GO:0140114">
    <property type="term" value="P:cellular detoxification of fluoride"/>
    <property type="evidence" value="ECO:0007669"/>
    <property type="project" value="UniProtKB-UniRule"/>
</dbReference>
<dbReference type="STRING" id="869210.Marky_1776"/>
<evidence type="ECO:0000256" key="8">
    <source>
        <dbReference type="ARBA" id="ARBA00035585"/>
    </source>
</evidence>
<evidence type="ECO:0000313" key="10">
    <source>
        <dbReference type="EMBL" id="AEB12510.1"/>
    </source>
</evidence>
<evidence type="ECO:0000256" key="3">
    <source>
        <dbReference type="ARBA" id="ARBA00022692"/>
    </source>
</evidence>
<dbReference type="eggNOG" id="COG0239">
    <property type="taxonomic scope" value="Bacteria"/>
</dbReference>
<reference evidence="10 11" key="1">
    <citation type="journal article" date="2012" name="Stand. Genomic Sci.">
        <title>Complete genome sequence of the aerobic, heterotroph Marinithermus hydrothermalis type strain (T1(T)) from a deep-sea hydrothermal vent chimney.</title>
        <authorList>
            <person name="Copeland A."/>
            <person name="Gu W."/>
            <person name="Yasawong M."/>
            <person name="Lapidus A."/>
            <person name="Lucas S."/>
            <person name="Deshpande S."/>
            <person name="Pagani I."/>
            <person name="Tapia R."/>
            <person name="Cheng J.F."/>
            <person name="Goodwin L.A."/>
            <person name="Pitluck S."/>
            <person name="Liolios K."/>
            <person name="Ivanova N."/>
            <person name="Mavromatis K."/>
            <person name="Mikhailova N."/>
            <person name="Pati A."/>
            <person name="Chen A."/>
            <person name="Palaniappan K."/>
            <person name="Land M."/>
            <person name="Pan C."/>
            <person name="Brambilla E.M."/>
            <person name="Rohde M."/>
            <person name="Tindall B.J."/>
            <person name="Sikorski J."/>
            <person name="Goker M."/>
            <person name="Detter J.C."/>
            <person name="Bristow J."/>
            <person name="Eisen J.A."/>
            <person name="Markowitz V."/>
            <person name="Hugenholtz P."/>
            <person name="Kyrpides N.C."/>
            <person name="Klenk H.P."/>
            <person name="Woyke T."/>
        </authorList>
    </citation>
    <scope>NUCLEOTIDE SEQUENCE [LARGE SCALE GENOMIC DNA]</scope>
    <source>
        <strain evidence="11">DSM 14884 / JCM 11576 / T1</strain>
    </source>
</reference>
<dbReference type="AlphaFoldDB" id="F2NPK9"/>
<keyword evidence="5 9" id="KW-0472">Membrane</keyword>
<dbReference type="PANTHER" id="PTHR28259">
    <property type="entry name" value="FLUORIDE EXPORT PROTEIN 1-RELATED"/>
    <property type="match status" value="1"/>
</dbReference>
<dbReference type="KEGG" id="mhd:Marky_1776"/>
<dbReference type="Pfam" id="PF02537">
    <property type="entry name" value="CRCB"/>
    <property type="match status" value="1"/>
</dbReference>
<organism evidence="10 11">
    <name type="scientific">Marinithermus hydrothermalis (strain DSM 14884 / JCM 11576 / T1)</name>
    <dbReference type="NCBI Taxonomy" id="869210"/>
    <lineage>
        <taxon>Bacteria</taxon>
        <taxon>Thermotogati</taxon>
        <taxon>Deinococcota</taxon>
        <taxon>Deinococci</taxon>
        <taxon>Thermales</taxon>
        <taxon>Thermaceae</taxon>
        <taxon>Marinithermus</taxon>
    </lineage>
</organism>
<keyword evidence="2 9" id="KW-1003">Cell membrane</keyword>
<evidence type="ECO:0000256" key="9">
    <source>
        <dbReference type="HAMAP-Rule" id="MF_00454"/>
    </source>
</evidence>
<dbReference type="HAMAP" id="MF_00454">
    <property type="entry name" value="FluC"/>
    <property type="match status" value="1"/>
</dbReference>
<dbReference type="InterPro" id="IPR003691">
    <property type="entry name" value="FluC"/>
</dbReference>
<keyword evidence="4 9" id="KW-1133">Transmembrane helix</keyword>
<comment type="similarity">
    <text evidence="7 9">Belongs to the fluoride channel Fluc/FEX (TC 1.A.43) family.</text>
</comment>
<comment type="activity regulation">
    <text evidence="9">Na(+) is not transported, but it plays an essential structural role and its presence is essential for fluoride channel function.</text>
</comment>
<comment type="function">
    <text evidence="9">Fluoride-specific ion channel. Important for reducing fluoride concentration in the cell, thus reducing its toxicity.</text>
</comment>
<keyword evidence="3 9" id="KW-0812">Transmembrane</keyword>
<protein>
    <recommendedName>
        <fullName evidence="9">Fluoride-specific ion channel FluC</fullName>
    </recommendedName>
</protein>
<feature type="transmembrane region" description="Helical" evidence="9">
    <location>
        <begin position="66"/>
        <end position="87"/>
    </location>
</feature>
<evidence type="ECO:0000256" key="1">
    <source>
        <dbReference type="ARBA" id="ARBA00004651"/>
    </source>
</evidence>
<dbReference type="GO" id="GO:0005886">
    <property type="term" value="C:plasma membrane"/>
    <property type="evidence" value="ECO:0007669"/>
    <property type="project" value="UniProtKB-SubCell"/>
</dbReference>
<keyword evidence="9" id="KW-0915">Sodium</keyword>
<sequence length="128" mass="13099">MERYLLVALGGALGAMSRYLVAGWVQGLAGSFFPWGTLAVNALGSFLLGGVLGLAERGAVSPEARLLVGVGFLGAFTTFSTFSYEAFSLLREGAYPAALTYLFGSLLLGIVGVVLGFGLARLTGGGSL</sequence>
<feature type="transmembrane region" description="Helical" evidence="9">
    <location>
        <begin position="32"/>
        <end position="54"/>
    </location>
</feature>
<dbReference type="RefSeq" id="WP_013704556.1">
    <property type="nucleotide sequence ID" value="NC_015387.1"/>
</dbReference>
<proteinExistence type="inferred from homology"/>
<evidence type="ECO:0000256" key="5">
    <source>
        <dbReference type="ARBA" id="ARBA00023136"/>
    </source>
</evidence>
<accession>F2NPK9</accession>
<comment type="subcellular location">
    <subcellularLocation>
        <location evidence="9">Cell inner membrane</location>
        <topology evidence="9">Multi-pass membrane protein</topology>
    </subcellularLocation>
    <subcellularLocation>
        <location evidence="1">Cell membrane</location>
        <topology evidence="1">Multi-pass membrane protein</topology>
    </subcellularLocation>
</comment>
<dbReference type="GO" id="GO:0062054">
    <property type="term" value="F:fluoride channel activity"/>
    <property type="evidence" value="ECO:0007669"/>
    <property type="project" value="UniProtKB-UniRule"/>
</dbReference>
<dbReference type="HOGENOM" id="CLU_114342_2_3_0"/>
<dbReference type="NCBIfam" id="TIGR00494">
    <property type="entry name" value="crcB"/>
    <property type="match status" value="1"/>
</dbReference>
<feature type="binding site" evidence="9">
    <location>
        <position position="77"/>
    </location>
    <ligand>
        <name>Na(+)</name>
        <dbReference type="ChEBI" id="CHEBI:29101"/>
        <note>structural</note>
    </ligand>
</feature>
<dbReference type="Proteomes" id="UP000007030">
    <property type="component" value="Chromosome"/>
</dbReference>
<evidence type="ECO:0000256" key="6">
    <source>
        <dbReference type="ARBA" id="ARBA00023303"/>
    </source>
</evidence>